<dbReference type="AlphaFoldDB" id="A0AAN9K5Q6"/>
<protein>
    <submittedName>
        <fullName evidence="1">Uncharacterized protein</fullName>
    </submittedName>
</protein>
<gene>
    <name evidence="1" type="ORF">RJT34_08453</name>
</gene>
<evidence type="ECO:0000313" key="2">
    <source>
        <dbReference type="Proteomes" id="UP001359559"/>
    </source>
</evidence>
<reference evidence="1 2" key="1">
    <citation type="submission" date="2024-01" db="EMBL/GenBank/DDBJ databases">
        <title>The genomes of 5 underutilized Papilionoideae crops provide insights into root nodulation and disease resistance.</title>
        <authorList>
            <person name="Yuan L."/>
        </authorList>
    </citation>
    <scope>NUCLEOTIDE SEQUENCE [LARGE SCALE GENOMIC DNA]</scope>
    <source>
        <strain evidence="1">LY-2023</strain>
        <tissue evidence="1">Leaf</tissue>
    </source>
</reference>
<accession>A0AAN9K5Q6</accession>
<dbReference type="EMBL" id="JAYKXN010000002">
    <property type="protein sequence ID" value="KAK7310748.1"/>
    <property type="molecule type" value="Genomic_DNA"/>
</dbReference>
<comment type="caution">
    <text evidence="1">The sequence shown here is derived from an EMBL/GenBank/DDBJ whole genome shotgun (WGS) entry which is preliminary data.</text>
</comment>
<sequence>MVTVATPTFTTSATTASLSLRSPSPEFPKSPLPPSPLPHYHCQYNCLCAVLCFCYALAVIPFHVVSVRWAAINAIGQLSTDLGPDLQFDEVFEQPDPTEGLKKLVDPRLGDNCLIDSVMKGVAADCIAPMDGLLHVLCHLGCAGIY</sequence>
<evidence type="ECO:0000313" key="1">
    <source>
        <dbReference type="EMBL" id="KAK7310748.1"/>
    </source>
</evidence>
<proteinExistence type="predicted"/>
<organism evidence="1 2">
    <name type="scientific">Clitoria ternatea</name>
    <name type="common">Butterfly pea</name>
    <dbReference type="NCBI Taxonomy" id="43366"/>
    <lineage>
        <taxon>Eukaryota</taxon>
        <taxon>Viridiplantae</taxon>
        <taxon>Streptophyta</taxon>
        <taxon>Embryophyta</taxon>
        <taxon>Tracheophyta</taxon>
        <taxon>Spermatophyta</taxon>
        <taxon>Magnoliopsida</taxon>
        <taxon>eudicotyledons</taxon>
        <taxon>Gunneridae</taxon>
        <taxon>Pentapetalae</taxon>
        <taxon>rosids</taxon>
        <taxon>fabids</taxon>
        <taxon>Fabales</taxon>
        <taxon>Fabaceae</taxon>
        <taxon>Papilionoideae</taxon>
        <taxon>50 kb inversion clade</taxon>
        <taxon>NPAAA clade</taxon>
        <taxon>indigoferoid/millettioid clade</taxon>
        <taxon>Phaseoleae</taxon>
        <taxon>Clitoria</taxon>
    </lineage>
</organism>
<name>A0AAN9K5Q6_CLITE</name>
<keyword evidence="2" id="KW-1185">Reference proteome</keyword>
<dbReference type="Proteomes" id="UP001359559">
    <property type="component" value="Unassembled WGS sequence"/>
</dbReference>